<dbReference type="EMBL" id="JYDT01000051">
    <property type="protein sequence ID" value="KRY87743.1"/>
    <property type="molecule type" value="Genomic_DNA"/>
</dbReference>
<evidence type="ECO:0000313" key="1">
    <source>
        <dbReference type="EMBL" id="KRY87743.1"/>
    </source>
</evidence>
<proteinExistence type="predicted"/>
<reference evidence="1 2" key="1">
    <citation type="submission" date="2015-01" db="EMBL/GenBank/DDBJ databases">
        <title>Evolution of Trichinella species and genotypes.</title>
        <authorList>
            <person name="Korhonen P.K."/>
            <person name="Edoardo P."/>
            <person name="Giuseppe L.R."/>
            <person name="Gasser R.B."/>
        </authorList>
    </citation>
    <scope>NUCLEOTIDE SEQUENCE [LARGE SCALE GENOMIC DNA]</scope>
    <source>
        <strain evidence="1">ISS470</strain>
    </source>
</reference>
<organism evidence="1 2">
    <name type="scientific">Trichinella pseudospiralis</name>
    <name type="common">Parasitic roundworm</name>
    <dbReference type="NCBI Taxonomy" id="6337"/>
    <lineage>
        <taxon>Eukaryota</taxon>
        <taxon>Metazoa</taxon>
        <taxon>Ecdysozoa</taxon>
        <taxon>Nematoda</taxon>
        <taxon>Enoplea</taxon>
        <taxon>Dorylaimia</taxon>
        <taxon>Trichinellida</taxon>
        <taxon>Trichinellidae</taxon>
        <taxon>Trichinella</taxon>
    </lineage>
</organism>
<keyword evidence="2" id="KW-1185">Reference proteome</keyword>
<comment type="caution">
    <text evidence="1">The sequence shown here is derived from an EMBL/GenBank/DDBJ whole genome shotgun (WGS) entry which is preliminary data.</text>
</comment>
<name>A0A0V1FPP5_TRIPS</name>
<sequence>MVTNKHNFCFFFILHHNAVQQVGSPCGFIVQWHRLMRLNICKQHGCRLRFVILAELLLCLCKQKYASSFAIFVPSPLLPASSTSQFIKRTSFYYQKIFDAN</sequence>
<dbReference type="AlphaFoldDB" id="A0A0V1FPP5"/>
<accession>A0A0V1FPP5</accession>
<evidence type="ECO:0000313" key="2">
    <source>
        <dbReference type="Proteomes" id="UP000054995"/>
    </source>
</evidence>
<dbReference type="Proteomes" id="UP000054995">
    <property type="component" value="Unassembled WGS sequence"/>
</dbReference>
<gene>
    <name evidence="1" type="ORF">T4D_13229</name>
</gene>
<protein>
    <submittedName>
        <fullName evidence="1">Uncharacterized protein</fullName>
    </submittedName>
</protein>